<dbReference type="Proteomes" id="UP001527181">
    <property type="component" value="Unassembled WGS sequence"/>
</dbReference>
<evidence type="ECO:0000313" key="2">
    <source>
        <dbReference type="Proteomes" id="UP001527181"/>
    </source>
</evidence>
<keyword evidence="2" id="KW-1185">Reference proteome</keyword>
<name>A0ABT4GX26_PAEAL</name>
<accession>A0ABT4GX26</accession>
<comment type="caution">
    <text evidence="1">The sequence shown here is derived from an EMBL/GenBank/DDBJ whole genome shotgun (WGS) entry which is preliminary data.</text>
</comment>
<dbReference type="RefSeq" id="WP_268594150.1">
    <property type="nucleotide sequence ID" value="NZ_JAMDNK010000031.1"/>
</dbReference>
<reference evidence="1 2" key="1">
    <citation type="submission" date="2022-05" db="EMBL/GenBank/DDBJ databases">
        <title>Genome Sequencing of Bee-Associated Microbes.</title>
        <authorList>
            <person name="Dunlap C."/>
        </authorList>
    </citation>
    <scope>NUCLEOTIDE SEQUENCE [LARGE SCALE GENOMIC DNA]</scope>
    <source>
        <strain evidence="1 2">NRRL B-04010</strain>
    </source>
</reference>
<gene>
    <name evidence="1" type="ORF">M5X12_11810</name>
</gene>
<proteinExistence type="predicted"/>
<protein>
    <submittedName>
        <fullName evidence="1">Uncharacterized protein</fullName>
    </submittedName>
</protein>
<organism evidence="1 2">
    <name type="scientific">Paenibacillus alvei</name>
    <name type="common">Bacillus alvei</name>
    <dbReference type="NCBI Taxonomy" id="44250"/>
    <lineage>
        <taxon>Bacteria</taxon>
        <taxon>Bacillati</taxon>
        <taxon>Bacillota</taxon>
        <taxon>Bacilli</taxon>
        <taxon>Bacillales</taxon>
        <taxon>Paenibacillaceae</taxon>
        <taxon>Paenibacillus</taxon>
    </lineage>
</organism>
<sequence length="56" mass="6487">MMEQWSNQACLGYMIMAAEGAGVSAEEILKIVKKMHRMHDEVSVEEAARFYRDCEY</sequence>
<evidence type="ECO:0000313" key="1">
    <source>
        <dbReference type="EMBL" id="MCY9761261.1"/>
    </source>
</evidence>
<dbReference type="EMBL" id="JAMDNP010000021">
    <property type="protein sequence ID" value="MCY9761261.1"/>
    <property type="molecule type" value="Genomic_DNA"/>
</dbReference>